<accession>A0A6V7R2Q9</accession>
<dbReference type="Pfam" id="PF13408">
    <property type="entry name" value="Zn_ribbon_recom"/>
    <property type="match status" value="1"/>
</dbReference>
<evidence type="ECO:0000313" key="10">
    <source>
        <dbReference type="Proteomes" id="UP000589351"/>
    </source>
</evidence>
<reference evidence="9 10" key="1">
    <citation type="submission" date="2020-07" db="EMBL/GenBank/DDBJ databases">
        <authorList>
            <person name="Criscuolo A."/>
        </authorList>
    </citation>
    <scope>NUCLEOTIDE SEQUENCE [LARGE SCALE GENOMIC DNA]</scope>
    <source>
        <strain evidence="9">CIP111649</strain>
    </source>
</reference>
<dbReference type="Pfam" id="PF07508">
    <property type="entry name" value="Recombinase"/>
    <property type="match status" value="1"/>
</dbReference>
<comment type="caution">
    <text evidence="9">The sequence shown here is derived from an EMBL/GenBank/DDBJ whole genome shotgun (WGS) entry which is preliminary data.</text>
</comment>
<dbReference type="InterPro" id="IPR038109">
    <property type="entry name" value="DNA_bind_recomb_sf"/>
</dbReference>
<protein>
    <submittedName>
        <fullName evidence="9">DNA-invertase hin</fullName>
    </submittedName>
</protein>
<dbReference type="InterPro" id="IPR050639">
    <property type="entry name" value="SSR_resolvase"/>
</dbReference>
<dbReference type="InterPro" id="IPR025827">
    <property type="entry name" value="Zn_ribbon_recom_dom"/>
</dbReference>
<gene>
    <name evidence="9" type="primary">hin_2</name>
    <name evidence="9" type="ORF">JEODO184_00331</name>
</gene>
<keyword evidence="2" id="KW-0238">DNA-binding</keyword>
<keyword evidence="10" id="KW-1185">Reference proteome</keyword>
<dbReference type="PROSITE" id="PS51737">
    <property type="entry name" value="RECOMBINASE_DNA_BIND"/>
    <property type="match status" value="1"/>
</dbReference>
<feature type="domain" description="Recombinase" evidence="8">
    <location>
        <begin position="164"/>
        <end position="286"/>
    </location>
</feature>
<name>A0A6V7R2Q9_9STAP</name>
<dbReference type="Proteomes" id="UP000589351">
    <property type="component" value="Unassembled WGS sequence"/>
</dbReference>
<dbReference type="EMBL" id="CAJEWD010000003">
    <property type="protein sequence ID" value="CAD2071639.1"/>
    <property type="molecule type" value="Genomic_DNA"/>
</dbReference>
<sequence>MNVAKKIVAGYIRVSTGRQAKEGKSLQFQEEIIRQQASSNDEVIYKIYKDEGISGGSIEKREGLKSLLADAKQGECFSKLYVWDLSRLTRSQLDQYKIVDELHANNIELLSLNNQGADFTTASGRLMTGIYGSINEYYRYQLKENIAQGMKTRTKNGYTSSKAALGYDRGRSSKEPLQVNAHEADIIRLIFDSAESGQGYRAIANSLNQRGFLTKNGNHFDTVAIKYILNNKLYCGYVIWGTYKDWNKKRRKGKSDPLIVEGQHEAIISKEQFERVQQVLQTRSKQPQYTEHGNKLTGLLRCPQCRGAMEVSHNTSRRKNKPDVRYKLYSCAKSRRSGAAVCSANSIRASEIEPIVKDMFLQLMNNEELLIKAVGEANTLIENRSQTIPMPNKKLQNDIDELVSKITQLQTLSESDDSLTDVLAQPIEEYTAELKKKQQRQNKTITDVDKTYYKYSTENLSTALEGVKRALSGENTGLIKKAFSEIIERIEFKKVGRQKVEAVKIYLYPDVATLIEQRNEVEGPTGSSAFLFTQGIVLSYIGERNKIKVKNIL</sequence>
<dbReference type="GO" id="GO:0000150">
    <property type="term" value="F:DNA strand exchange activity"/>
    <property type="evidence" value="ECO:0007669"/>
    <property type="project" value="InterPro"/>
</dbReference>
<dbReference type="Pfam" id="PF00239">
    <property type="entry name" value="Resolvase"/>
    <property type="match status" value="1"/>
</dbReference>
<evidence type="ECO:0000256" key="1">
    <source>
        <dbReference type="ARBA" id="ARBA00022908"/>
    </source>
</evidence>
<dbReference type="InterPro" id="IPR036162">
    <property type="entry name" value="Resolvase-like_N_sf"/>
</dbReference>
<dbReference type="GO" id="GO:0015074">
    <property type="term" value="P:DNA integration"/>
    <property type="evidence" value="ECO:0007669"/>
    <property type="project" value="UniProtKB-KW"/>
</dbReference>
<evidence type="ECO:0000256" key="3">
    <source>
        <dbReference type="ARBA" id="ARBA00023172"/>
    </source>
</evidence>
<keyword evidence="1" id="KW-0229">DNA integration</keyword>
<dbReference type="SMART" id="SM00857">
    <property type="entry name" value="Resolvase"/>
    <property type="match status" value="1"/>
</dbReference>
<evidence type="ECO:0000259" key="7">
    <source>
        <dbReference type="PROSITE" id="PS51736"/>
    </source>
</evidence>
<keyword evidence="6" id="KW-0175">Coiled coil</keyword>
<dbReference type="InterPro" id="IPR006119">
    <property type="entry name" value="Resolv_N"/>
</dbReference>
<dbReference type="PROSITE" id="PS51736">
    <property type="entry name" value="RECOMBINASES_3"/>
    <property type="match status" value="1"/>
</dbReference>
<dbReference type="PANTHER" id="PTHR30461">
    <property type="entry name" value="DNA-INVERTASE FROM LAMBDOID PROPHAGE"/>
    <property type="match status" value="1"/>
</dbReference>
<dbReference type="GO" id="GO:0003677">
    <property type="term" value="F:DNA binding"/>
    <property type="evidence" value="ECO:0007669"/>
    <property type="project" value="UniProtKB-KW"/>
</dbReference>
<feature type="active site" description="O-(5'-phospho-DNA)-serine intermediate" evidence="4 5">
    <location>
        <position position="15"/>
    </location>
</feature>
<keyword evidence="3" id="KW-0233">DNA recombination</keyword>
<evidence type="ECO:0000256" key="4">
    <source>
        <dbReference type="PIRSR" id="PIRSR606118-50"/>
    </source>
</evidence>
<dbReference type="Gene3D" id="3.90.1750.20">
    <property type="entry name" value="Putative Large Serine Recombinase, Chain B, Domain 2"/>
    <property type="match status" value="1"/>
</dbReference>
<evidence type="ECO:0000256" key="5">
    <source>
        <dbReference type="PROSITE-ProRule" id="PRU10137"/>
    </source>
</evidence>
<dbReference type="SUPFAM" id="SSF53041">
    <property type="entry name" value="Resolvase-like"/>
    <property type="match status" value="1"/>
</dbReference>
<dbReference type="PANTHER" id="PTHR30461:SF23">
    <property type="entry name" value="DNA RECOMBINASE-RELATED"/>
    <property type="match status" value="1"/>
</dbReference>
<dbReference type="CDD" id="cd00338">
    <property type="entry name" value="Ser_Recombinase"/>
    <property type="match status" value="1"/>
</dbReference>
<organism evidence="9 10">
    <name type="scientific">Jeotgalicoccus meleagridis</name>
    <dbReference type="NCBI Taxonomy" id="2759181"/>
    <lineage>
        <taxon>Bacteria</taxon>
        <taxon>Bacillati</taxon>
        <taxon>Bacillota</taxon>
        <taxon>Bacilli</taxon>
        <taxon>Bacillales</taxon>
        <taxon>Staphylococcaceae</taxon>
        <taxon>Jeotgalicoccus</taxon>
    </lineage>
</organism>
<proteinExistence type="predicted"/>
<evidence type="ECO:0000256" key="6">
    <source>
        <dbReference type="SAM" id="Coils"/>
    </source>
</evidence>
<evidence type="ECO:0000259" key="8">
    <source>
        <dbReference type="PROSITE" id="PS51737"/>
    </source>
</evidence>
<dbReference type="RefSeq" id="WP_185124883.1">
    <property type="nucleotide sequence ID" value="NZ_CAJEWD010000003.1"/>
</dbReference>
<evidence type="ECO:0000313" key="9">
    <source>
        <dbReference type="EMBL" id="CAD2071639.1"/>
    </source>
</evidence>
<feature type="coiled-coil region" evidence="6">
    <location>
        <begin position="392"/>
        <end position="447"/>
    </location>
</feature>
<dbReference type="AlphaFoldDB" id="A0A6V7R2Q9"/>
<dbReference type="Gene3D" id="3.40.50.1390">
    <property type="entry name" value="Resolvase, N-terminal catalytic domain"/>
    <property type="match status" value="1"/>
</dbReference>
<feature type="domain" description="Resolvase/invertase-type recombinase catalytic" evidence="7">
    <location>
        <begin position="7"/>
        <end position="157"/>
    </location>
</feature>
<dbReference type="PROSITE" id="PS00397">
    <property type="entry name" value="RECOMBINASES_1"/>
    <property type="match status" value="1"/>
</dbReference>
<evidence type="ECO:0000256" key="2">
    <source>
        <dbReference type="ARBA" id="ARBA00023125"/>
    </source>
</evidence>
<dbReference type="InterPro" id="IPR006118">
    <property type="entry name" value="Recombinase_CS"/>
</dbReference>
<dbReference type="InterPro" id="IPR011109">
    <property type="entry name" value="DNA_bind_recombinase_dom"/>
</dbReference>